<dbReference type="AlphaFoldDB" id="A0A4V6NF56"/>
<dbReference type="PANTHER" id="PTHR36834:SF2">
    <property type="entry name" value="MEMBRANE PROTEIN"/>
    <property type="match status" value="1"/>
</dbReference>
<evidence type="ECO:0000313" key="4">
    <source>
        <dbReference type="Proteomes" id="UP000294616"/>
    </source>
</evidence>
<name>A0A4V6NF56_9SPHI</name>
<keyword evidence="1" id="KW-1133">Transmembrane helix</keyword>
<keyword evidence="1" id="KW-0812">Transmembrane</keyword>
<feature type="domain" description="VanZ-like" evidence="2">
    <location>
        <begin position="10"/>
        <end position="127"/>
    </location>
</feature>
<feature type="transmembrane region" description="Helical" evidence="1">
    <location>
        <begin position="85"/>
        <end position="106"/>
    </location>
</feature>
<organism evidence="3 4">
    <name type="scientific">Albibacterium bauzanense</name>
    <dbReference type="NCBI Taxonomy" id="653929"/>
    <lineage>
        <taxon>Bacteria</taxon>
        <taxon>Pseudomonadati</taxon>
        <taxon>Bacteroidota</taxon>
        <taxon>Sphingobacteriia</taxon>
        <taxon>Sphingobacteriales</taxon>
        <taxon>Sphingobacteriaceae</taxon>
        <taxon>Albibacterium</taxon>
    </lineage>
</organism>
<dbReference type="InterPro" id="IPR053150">
    <property type="entry name" value="Teicoplanin_resist-assoc"/>
</dbReference>
<dbReference type="InterPro" id="IPR006976">
    <property type="entry name" value="VanZ-like"/>
</dbReference>
<accession>A0A4V6NF56</accession>
<dbReference type="Pfam" id="PF04892">
    <property type="entry name" value="VanZ"/>
    <property type="match status" value="1"/>
</dbReference>
<evidence type="ECO:0000259" key="2">
    <source>
        <dbReference type="Pfam" id="PF04892"/>
    </source>
</evidence>
<gene>
    <name evidence="3" type="ORF">C8N28_0697</name>
</gene>
<dbReference type="Proteomes" id="UP000294616">
    <property type="component" value="Unassembled WGS sequence"/>
</dbReference>
<evidence type="ECO:0000313" key="3">
    <source>
        <dbReference type="EMBL" id="TCK85391.1"/>
    </source>
</evidence>
<feature type="transmembrane region" description="Helical" evidence="1">
    <location>
        <begin position="53"/>
        <end position="73"/>
    </location>
</feature>
<protein>
    <submittedName>
        <fullName evidence="3">Glycopeptide antibiotics resistance protein</fullName>
    </submittedName>
</protein>
<keyword evidence="1" id="KW-0472">Membrane</keyword>
<dbReference type="EMBL" id="SMGO01000001">
    <property type="protein sequence ID" value="TCK85391.1"/>
    <property type="molecule type" value="Genomic_DNA"/>
</dbReference>
<dbReference type="RefSeq" id="WP_132221552.1">
    <property type="nucleotide sequence ID" value="NZ_SMGO01000001.1"/>
</dbReference>
<dbReference type="PANTHER" id="PTHR36834">
    <property type="entry name" value="MEMBRANE PROTEIN-RELATED"/>
    <property type="match status" value="1"/>
</dbReference>
<keyword evidence="4" id="KW-1185">Reference proteome</keyword>
<sequence>MTNKLTSVLFVIYLIALFWIILFKFNVQFSYMGNTRSVNLIPFNQPLVLNGKISFAEMILNIVIFVPLGIYAAALFERWTIGKQLFFVFLISLLIEVLQFILILGAFDITDIITNTLGGIIGLLIFKGLKRAFGNSVKAQKLINIIATIGTILMISLLLFLKINKLFMFRM</sequence>
<dbReference type="OrthoDB" id="4822551at2"/>
<proteinExistence type="predicted"/>
<reference evidence="3 4" key="1">
    <citation type="submission" date="2019-03" db="EMBL/GenBank/DDBJ databases">
        <title>Genomic Encyclopedia of Archaeal and Bacterial Type Strains, Phase II (KMG-II): from individual species to whole genera.</title>
        <authorList>
            <person name="Goeker M."/>
        </authorList>
    </citation>
    <scope>NUCLEOTIDE SEQUENCE [LARGE SCALE GENOMIC DNA]</scope>
    <source>
        <strain evidence="3 4">DSM 22554</strain>
    </source>
</reference>
<evidence type="ECO:0000256" key="1">
    <source>
        <dbReference type="SAM" id="Phobius"/>
    </source>
</evidence>
<feature type="transmembrane region" description="Helical" evidence="1">
    <location>
        <begin position="7"/>
        <end position="27"/>
    </location>
</feature>
<feature type="transmembrane region" description="Helical" evidence="1">
    <location>
        <begin position="112"/>
        <end position="130"/>
    </location>
</feature>
<feature type="transmembrane region" description="Helical" evidence="1">
    <location>
        <begin position="142"/>
        <end position="161"/>
    </location>
</feature>
<comment type="caution">
    <text evidence="3">The sequence shown here is derived from an EMBL/GenBank/DDBJ whole genome shotgun (WGS) entry which is preliminary data.</text>
</comment>